<gene>
    <name evidence="1" type="ORF">JI435_420240</name>
</gene>
<evidence type="ECO:0000313" key="1">
    <source>
        <dbReference type="EMBL" id="QRD03770.1"/>
    </source>
</evidence>
<keyword evidence="2" id="KW-1185">Reference proteome</keyword>
<organism evidence="1 2">
    <name type="scientific">Phaeosphaeria nodorum (strain SN15 / ATCC MYA-4574 / FGSC 10173)</name>
    <name type="common">Glume blotch fungus</name>
    <name type="synonym">Parastagonospora nodorum</name>
    <dbReference type="NCBI Taxonomy" id="321614"/>
    <lineage>
        <taxon>Eukaryota</taxon>
        <taxon>Fungi</taxon>
        <taxon>Dikarya</taxon>
        <taxon>Ascomycota</taxon>
        <taxon>Pezizomycotina</taxon>
        <taxon>Dothideomycetes</taxon>
        <taxon>Pleosporomycetidae</taxon>
        <taxon>Pleosporales</taxon>
        <taxon>Pleosporineae</taxon>
        <taxon>Phaeosphaeriaceae</taxon>
        <taxon>Parastagonospora</taxon>
    </lineage>
</organism>
<dbReference type="Proteomes" id="UP000663193">
    <property type="component" value="Chromosome 16"/>
</dbReference>
<dbReference type="VEuPathDB" id="FungiDB:JI435_420240"/>
<reference evidence="2" key="1">
    <citation type="journal article" date="2021" name="BMC Genomics">
        <title>Chromosome-level genome assembly and manually-curated proteome of model necrotroph Parastagonospora nodorum Sn15 reveals a genome-wide trove of candidate effector homologs, and redundancy of virulence-related functions within an accessory chromosome.</title>
        <authorList>
            <person name="Bertazzoni S."/>
            <person name="Jones D.A.B."/>
            <person name="Phan H.T."/>
            <person name="Tan K.-C."/>
            <person name="Hane J.K."/>
        </authorList>
    </citation>
    <scope>NUCLEOTIDE SEQUENCE [LARGE SCALE GENOMIC DNA]</scope>
    <source>
        <strain evidence="2">SN15 / ATCC MYA-4574 / FGSC 10173)</strain>
    </source>
</reference>
<dbReference type="EMBL" id="CP069038">
    <property type="protein sequence ID" value="QRD03770.1"/>
    <property type="molecule type" value="Genomic_DNA"/>
</dbReference>
<protein>
    <submittedName>
        <fullName evidence="1">Uncharacterized protein</fullName>
    </submittedName>
</protein>
<accession>A0A7U2I6N1</accession>
<dbReference type="AlphaFoldDB" id="A0A7U2I6N1"/>
<name>A0A7U2I6N1_PHANO</name>
<evidence type="ECO:0000313" key="2">
    <source>
        <dbReference type="Proteomes" id="UP000663193"/>
    </source>
</evidence>
<sequence length="43" mass="4998">MTRRCCSPRRKGIGCDERVFGKGTVEKERGDRWLYGIIMHGQN</sequence>
<proteinExistence type="predicted"/>